<organism evidence="2 3">
    <name type="scientific">Algoriphagus aquaeductus</name>
    <dbReference type="NCBI Taxonomy" id="475299"/>
    <lineage>
        <taxon>Bacteria</taxon>
        <taxon>Pseudomonadati</taxon>
        <taxon>Bacteroidota</taxon>
        <taxon>Cytophagia</taxon>
        <taxon>Cytophagales</taxon>
        <taxon>Cyclobacteriaceae</taxon>
        <taxon>Algoriphagus</taxon>
    </lineage>
</organism>
<proteinExistence type="predicted"/>
<sequence>MSVAVQINSSENSTTSWTVSTSPESVNFHFGQQDILKISSQPIANKMQGMCRFENGFEKLLPLFRGLILLGKPSSLSLIYDFTRAQVFFTYAHTEAQEVDKFFGKVIDMLKNEVRFKQILEKVIQNNRKYQAEQALLQTALHRVNWD</sequence>
<gene>
    <name evidence="2" type="ORF">CLV31_105109</name>
</gene>
<evidence type="ECO:0000313" key="3">
    <source>
        <dbReference type="Proteomes" id="UP000248917"/>
    </source>
</evidence>
<dbReference type="Proteomes" id="UP000248917">
    <property type="component" value="Unassembled WGS sequence"/>
</dbReference>
<dbReference type="RefSeq" id="WP_111392496.1">
    <property type="nucleotide sequence ID" value="NZ_JBJINY010000049.1"/>
</dbReference>
<reference evidence="2 3" key="1">
    <citation type="submission" date="2018-06" db="EMBL/GenBank/DDBJ databases">
        <title>Genomic Encyclopedia of Archaeal and Bacterial Type Strains, Phase II (KMG-II): from individual species to whole genera.</title>
        <authorList>
            <person name="Goeker M."/>
        </authorList>
    </citation>
    <scope>NUCLEOTIDE SEQUENCE [LARGE SCALE GENOMIC DNA]</scope>
    <source>
        <strain evidence="2 3">T4</strain>
    </source>
</reference>
<protein>
    <submittedName>
        <fullName evidence="2">Uncharacterized protein</fullName>
    </submittedName>
</protein>
<evidence type="ECO:0000313" key="2">
    <source>
        <dbReference type="EMBL" id="PZV83884.1"/>
    </source>
</evidence>
<name>A0A326RT90_9BACT</name>
<dbReference type="EMBL" id="QKTX01000005">
    <property type="protein sequence ID" value="PZV83884.1"/>
    <property type="molecule type" value="Genomic_DNA"/>
</dbReference>
<evidence type="ECO:0000256" key="1">
    <source>
        <dbReference type="SAM" id="MobiDB-lite"/>
    </source>
</evidence>
<keyword evidence="3" id="KW-1185">Reference proteome</keyword>
<accession>A0A326RT90</accession>
<dbReference type="AlphaFoldDB" id="A0A326RT90"/>
<comment type="caution">
    <text evidence="2">The sequence shown here is derived from an EMBL/GenBank/DDBJ whole genome shotgun (WGS) entry which is preliminary data.</text>
</comment>
<dbReference type="OrthoDB" id="825605at2"/>
<feature type="region of interest" description="Disordered" evidence="1">
    <location>
        <begin position="1"/>
        <end position="20"/>
    </location>
</feature>